<keyword evidence="1" id="KW-1133">Transmembrane helix</keyword>
<organism evidence="2 3">
    <name type="scientific">Trichoderma asperellum (strain ATCC 204424 / CBS 433.97 / NBRC 101777)</name>
    <dbReference type="NCBI Taxonomy" id="1042311"/>
    <lineage>
        <taxon>Eukaryota</taxon>
        <taxon>Fungi</taxon>
        <taxon>Dikarya</taxon>
        <taxon>Ascomycota</taxon>
        <taxon>Pezizomycotina</taxon>
        <taxon>Sordariomycetes</taxon>
        <taxon>Hypocreomycetidae</taxon>
        <taxon>Hypocreales</taxon>
        <taxon>Hypocreaceae</taxon>
        <taxon>Trichoderma</taxon>
    </lineage>
</organism>
<protein>
    <submittedName>
        <fullName evidence="2">Uncharacterized protein</fullName>
    </submittedName>
</protein>
<keyword evidence="1" id="KW-0812">Transmembrane</keyword>
<evidence type="ECO:0000313" key="3">
    <source>
        <dbReference type="Proteomes" id="UP000240493"/>
    </source>
</evidence>
<keyword evidence="1" id="KW-0472">Membrane</keyword>
<proteinExistence type="predicted"/>
<accession>A0A2T3ZJX6</accession>
<gene>
    <name evidence="2" type="ORF">M441DRAFT_306374</name>
</gene>
<keyword evidence="3" id="KW-1185">Reference proteome</keyword>
<dbReference type="AlphaFoldDB" id="A0A2T3ZJX6"/>
<evidence type="ECO:0000313" key="2">
    <source>
        <dbReference type="EMBL" id="PTB45106.1"/>
    </source>
</evidence>
<reference evidence="2 3" key="1">
    <citation type="submission" date="2016-07" db="EMBL/GenBank/DDBJ databases">
        <title>Multiple horizontal gene transfer events from other fungi enriched the ability of initially mycotrophic Trichoderma (Ascomycota) to feed on dead plant biomass.</title>
        <authorList>
            <consortium name="DOE Joint Genome Institute"/>
            <person name="Aerts A."/>
            <person name="Atanasova L."/>
            <person name="Chenthamara K."/>
            <person name="Zhang J."/>
            <person name="Grujic M."/>
            <person name="Henrissat B."/>
            <person name="Kuo A."/>
            <person name="Salamov A."/>
            <person name="Lipzen A."/>
            <person name="Labutti K."/>
            <person name="Barry K."/>
            <person name="Miao Y."/>
            <person name="Rahimi M.J."/>
            <person name="Shen Q."/>
            <person name="Grigoriev I.V."/>
            <person name="Kubicek C.P."/>
            <person name="Druzhinina I.S."/>
        </authorList>
    </citation>
    <scope>NUCLEOTIDE SEQUENCE [LARGE SCALE GENOMIC DNA]</scope>
    <source>
        <strain evidence="2 3">CBS 433.97</strain>
    </source>
</reference>
<sequence length="99" mass="11109">MHRGAATTSHTRLRLRPRLTAEKAGTSSLYQALLPQGILPWCCPPFFLLLTAKNPGRIYSLLLVFFFTHNTLLSPLVPPIQQRSHGQHRFAIHGPLRAS</sequence>
<evidence type="ECO:0000256" key="1">
    <source>
        <dbReference type="SAM" id="Phobius"/>
    </source>
</evidence>
<dbReference type="Proteomes" id="UP000240493">
    <property type="component" value="Unassembled WGS sequence"/>
</dbReference>
<feature type="transmembrane region" description="Helical" evidence="1">
    <location>
        <begin position="58"/>
        <end position="77"/>
    </location>
</feature>
<dbReference type="EMBL" id="KZ679257">
    <property type="protein sequence ID" value="PTB45106.1"/>
    <property type="molecule type" value="Genomic_DNA"/>
</dbReference>
<name>A0A2T3ZJX6_TRIA4</name>